<evidence type="ECO:0000256" key="6">
    <source>
        <dbReference type="ARBA" id="ARBA00022989"/>
    </source>
</evidence>
<keyword evidence="4" id="KW-0999">Mitochondrion inner membrane</keyword>
<sequence>MLLSHNAFYFNMAASRCTRIFSDHKHLYGQILAQRPAAACRRQLHTLNRMLCMSKSTGCFGKMCISHITRSPRQLPQSYAIGCSVMPTRFNSTGQAVSEAAAKGAEAGGQYIPPPPDVVPPDVYDSMFLNKLGEPTLQSLGLGNWYPSGRLQTLLEFFHVHLDLPWWGSIVLMTTIVRLFMFPLMIISQNNMVEVTKLAPETMKLQQQASRAKLQGDIITRMEIERKQQELNRNSKANPSKVMLIPIFQGVVFVSWFKGMREMTSLPVESMKEGGLWWFTDLTMLDPYYALPAMTALTLLLILEVNILSATSAMPRAAAMKIGMRCFPVLVFLFTMNFPAALSVYWMTQNIISFGQTLLLKNVKVKKMLGMSIPPDPQEVFKGDMPPEENKGILKSLKESWEQQKIAREVYKSRNIDSITYEEAKLGPLKRTFSYDPTKPGAKEAAEERERKSRLQKRRQ</sequence>
<keyword evidence="13" id="KW-1185">Reference proteome</keyword>
<keyword evidence="3 9" id="KW-0812">Transmembrane</keyword>
<dbReference type="PANTHER" id="PTHR12428">
    <property type="entry name" value="OXA1"/>
    <property type="match status" value="1"/>
</dbReference>
<dbReference type="Pfam" id="PF02096">
    <property type="entry name" value="60KD_IMP"/>
    <property type="match status" value="1"/>
</dbReference>
<protein>
    <submittedName>
        <fullName evidence="14">Mitochondrial inner membrane protein OXA1L</fullName>
    </submittedName>
</protein>
<comment type="similarity">
    <text evidence="2 9">Belongs to the OXA1/ALB3/YidC family.</text>
</comment>
<dbReference type="GO" id="GO:0005743">
    <property type="term" value="C:mitochondrial inner membrane"/>
    <property type="evidence" value="ECO:0007669"/>
    <property type="project" value="UniProtKB-SubCell"/>
</dbReference>
<feature type="domain" description="Membrane insertase YidC/Oxa/ALB C-terminal" evidence="12">
    <location>
        <begin position="166"/>
        <end position="361"/>
    </location>
</feature>
<proteinExistence type="inferred from homology"/>
<dbReference type="GO" id="GO:0032977">
    <property type="term" value="F:membrane insertase activity"/>
    <property type="evidence" value="ECO:0007669"/>
    <property type="project" value="InterPro"/>
</dbReference>
<dbReference type="CDD" id="cd20069">
    <property type="entry name" value="5TM_Oxa1-like"/>
    <property type="match status" value="1"/>
</dbReference>
<dbReference type="AlphaFoldDB" id="A0A1S3JSE7"/>
<feature type="transmembrane region" description="Helical" evidence="11">
    <location>
        <begin position="242"/>
        <end position="259"/>
    </location>
</feature>
<evidence type="ECO:0000256" key="5">
    <source>
        <dbReference type="ARBA" id="ARBA00022946"/>
    </source>
</evidence>
<keyword evidence="8 11" id="KW-0472">Membrane</keyword>
<dbReference type="GO" id="GO:0032979">
    <property type="term" value="P:protein insertion into mitochondrial inner membrane from matrix"/>
    <property type="evidence" value="ECO:0007669"/>
    <property type="project" value="TreeGrafter"/>
</dbReference>
<feature type="compositionally biased region" description="Basic and acidic residues" evidence="10">
    <location>
        <begin position="441"/>
        <end position="453"/>
    </location>
</feature>
<dbReference type="KEGG" id="lak:106175730"/>
<feature type="region of interest" description="Disordered" evidence="10">
    <location>
        <begin position="431"/>
        <end position="460"/>
    </location>
</feature>
<organism evidence="13 14">
    <name type="scientific">Lingula anatina</name>
    <name type="common">Brachiopod</name>
    <name type="synonym">Lingula unguis</name>
    <dbReference type="NCBI Taxonomy" id="7574"/>
    <lineage>
        <taxon>Eukaryota</taxon>
        <taxon>Metazoa</taxon>
        <taxon>Spiralia</taxon>
        <taxon>Lophotrochozoa</taxon>
        <taxon>Brachiopoda</taxon>
        <taxon>Linguliformea</taxon>
        <taxon>Lingulata</taxon>
        <taxon>Lingulida</taxon>
        <taxon>Linguloidea</taxon>
        <taxon>Lingulidae</taxon>
        <taxon>Lingula</taxon>
    </lineage>
</organism>
<dbReference type="PANTHER" id="PTHR12428:SF66">
    <property type="entry name" value="MITOCHONDRIAL INNER MEMBRANE PROTEIN OXA1L"/>
    <property type="match status" value="1"/>
</dbReference>
<feature type="transmembrane region" description="Helical" evidence="11">
    <location>
        <begin position="288"/>
        <end position="308"/>
    </location>
</feature>
<evidence type="ECO:0000256" key="10">
    <source>
        <dbReference type="SAM" id="MobiDB-lite"/>
    </source>
</evidence>
<keyword evidence="6 11" id="KW-1133">Transmembrane helix</keyword>
<dbReference type="InterPro" id="IPR001708">
    <property type="entry name" value="YidC/ALB3/OXA1/COX18"/>
</dbReference>
<dbReference type="STRING" id="7574.A0A1S3JSE7"/>
<dbReference type="RefSeq" id="XP_013413310.1">
    <property type="nucleotide sequence ID" value="XM_013557856.1"/>
</dbReference>
<dbReference type="OrthoDB" id="2148490at2759"/>
<keyword evidence="7" id="KW-0496">Mitochondrion</keyword>
<feature type="transmembrane region" description="Helical" evidence="11">
    <location>
        <begin position="166"/>
        <end position="187"/>
    </location>
</feature>
<dbReference type="FunCoup" id="A0A1S3JSE7">
    <property type="interactions" value="1870"/>
</dbReference>
<evidence type="ECO:0000256" key="1">
    <source>
        <dbReference type="ARBA" id="ARBA00004448"/>
    </source>
</evidence>
<keyword evidence="5" id="KW-0809">Transit peptide</keyword>
<evidence type="ECO:0000256" key="4">
    <source>
        <dbReference type="ARBA" id="ARBA00022792"/>
    </source>
</evidence>
<evidence type="ECO:0000256" key="8">
    <source>
        <dbReference type="ARBA" id="ARBA00023136"/>
    </source>
</evidence>
<evidence type="ECO:0000256" key="2">
    <source>
        <dbReference type="ARBA" id="ARBA00009877"/>
    </source>
</evidence>
<dbReference type="GeneID" id="106175730"/>
<evidence type="ECO:0000256" key="9">
    <source>
        <dbReference type="RuleBase" id="RU003945"/>
    </source>
</evidence>
<evidence type="ECO:0000313" key="14">
    <source>
        <dbReference type="RefSeq" id="XP_013413310.1"/>
    </source>
</evidence>
<name>A0A1S3JSE7_LINAN</name>
<evidence type="ECO:0000256" key="3">
    <source>
        <dbReference type="ARBA" id="ARBA00022692"/>
    </source>
</evidence>
<feature type="transmembrane region" description="Helical" evidence="11">
    <location>
        <begin position="329"/>
        <end position="348"/>
    </location>
</feature>
<reference evidence="14" key="1">
    <citation type="submission" date="2025-08" db="UniProtKB">
        <authorList>
            <consortium name="RefSeq"/>
        </authorList>
    </citation>
    <scope>IDENTIFICATION</scope>
    <source>
        <tissue evidence="14">Gonads</tissue>
    </source>
</reference>
<comment type="subcellular location">
    <subcellularLocation>
        <location evidence="9">Membrane</location>
        <topology evidence="9">Multi-pass membrane protein</topology>
    </subcellularLocation>
    <subcellularLocation>
        <location evidence="1">Mitochondrion inner membrane</location>
        <topology evidence="1">Multi-pass membrane protein</topology>
    </subcellularLocation>
</comment>
<evidence type="ECO:0000259" key="12">
    <source>
        <dbReference type="Pfam" id="PF02096"/>
    </source>
</evidence>
<evidence type="ECO:0000256" key="11">
    <source>
        <dbReference type="SAM" id="Phobius"/>
    </source>
</evidence>
<dbReference type="InterPro" id="IPR028055">
    <property type="entry name" value="YidC/Oxa/ALB_C"/>
</dbReference>
<evidence type="ECO:0000313" key="13">
    <source>
        <dbReference type="Proteomes" id="UP000085678"/>
    </source>
</evidence>
<accession>A0A1S3JSE7</accession>
<gene>
    <name evidence="14" type="primary">LOC106175730</name>
</gene>
<evidence type="ECO:0000256" key="7">
    <source>
        <dbReference type="ARBA" id="ARBA00023128"/>
    </source>
</evidence>
<dbReference type="Proteomes" id="UP000085678">
    <property type="component" value="Unplaced"/>
</dbReference>
<dbReference type="InParanoid" id="A0A1S3JSE7"/>